<keyword evidence="2" id="KW-1185">Reference proteome</keyword>
<reference evidence="2" key="1">
    <citation type="submission" date="2017-01" db="EMBL/GenBank/DDBJ databases">
        <authorList>
            <person name="Varghese N."/>
            <person name="Submissions S."/>
        </authorList>
    </citation>
    <scope>NUCLEOTIDE SEQUENCE [LARGE SCALE GENOMIC DNA]</scope>
    <source>
        <strain evidence="2">DSM 23145</strain>
    </source>
</reference>
<dbReference type="Pfam" id="PF05635">
    <property type="entry name" value="23S_rRNA_IVP"/>
    <property type="match status" value="1"/>
</dbReference>
<dbReference type="OrthoDB" id="9811959at2"/>
<dbReference type="Gene3D" id="1.20.1440.60">
    <property type="entry name" value="23S rRNA-intervening sequence"/>
    <property type="match status" value="1"/>
</dbReference>
<dbReference type="PANTHER" id="PTHR38471">
    <property type="entry name" value="FOUR HELIX BUNDLE PROTEIN"/>
    <property type="match status" value="1"/>
</dbReference>
<dbReference type="RefSeq" id="WP_076384974.1">
    <property type="nucleotide sequence ID" value="NZ_FTOI01000002.1"/>
</dbReference>
<dbReference type="InterPro" id="IPR012657">
    <property type="entry name" value="23S_rRNA-intervening_sequence"/>
</dbReference>
<organism evidence="1 2">
    <name type="scientific">Kaistella chaponensis</name>
    <dbReference type="NCBI Taxonomy" id="713588"/>
    <lineage>
        <taxon>Bacteria</taxon>
        <taxon>Pseudomonadati</taxon>
        <taxon>Bacteroidota</taxon>
        <taxon>Flavobacteriia</taxon>
        <taxon>Flavobacteriales</taxon>
        <taxon>Weeksellaceae</taxon>
        <taxon>Chryseobacterium group</taxon>
        <taxon>Kaistella</taxon>
    </lineage>
</organism>
<dbReference type="InterPro" id="IPR036583">
    <property type="entry name" value="23S_rRNA_IVS_sf"/>
</dbReference>
<dbReference type="NCBIfam" id="TIGR02436">
    <property type="entry name" value="four helix bundle protein"/>
    <property type="match status" value="1"/>
</dbReference>
<dbReference type="STRING" id="713588.SAMN05421789_10259"/>
<gene>
    <name evidence="1" type="ORF">SAMN05421789_10259</name>
</gene>
<protein>
    <submittedName>
        <fullName evidence="1">Four helix bundle protein</fullName>
    </submittedName>
</protein>
<dbReference type="CDD" id="cd16377">
    <property type="entry name" value="23S_rRNA_IVP_like"/>
    <property type="match status" value="1"/>
</dbReference>
<evidence type="ECO:0000313" key="2">
    <source>
        <dbReference type="Proteomes" id="UP000185839"/>
    </source>
</evidence>
<dbReference type="SUPFAM" id="SSF158446">
    <property type="entry name" value="IVS-encoded protein-like"/>
    <property type="match status" value="1"/>
</dbReference>
<dbReference type="Proteomes" id="UP000185839">
    <property type="component" value="Unassembled WGS sequence"/>
</dbReference>
<proteinExistence type="predicted"/>
<sequence length="121" mass="14039">MEYTSLEVWIESRKLTNLVYNLIKNFPKEEIYGLTNQIRRSAVSVPSNIAEGCGRRTSKDTLQFLHISRGSLYELETQFYLALDQKYISAEEFSQVANQSLICKKLLNGFINYYKNLENGK</sequence>
<name>A0A1N7JHF4_9FLAO</name>
<evidence type="ECO:0000313" key="1">
    <source>
        <dbReference type="EMBL" id="SIS48704.1"/>
    </source>
</evidence>
<dbReference type="PANTHER" id="PTHR38471:SF2">
    <property type="entry name" value="FOUR HELIX BUNDLE PROTEIN"/>
    <property type="match status" value="1"/>
</dbReference>
<accession>A0A1N7JHF4</accession>
<dbReference type="EMBL" id="FTOI01000002">
    <property type="protein sequence ID" value="SIS48704.1"/>
    <property type="molecule type" value="Genomic_DNA"/>
</dbReference>
<dbReference type="AlphaFoldDB" id="A0A1N7JHF4"/>